<sequence length="140" mass="16262">MFMPSEKRDEKQKKLLSTIEKHLQQENAQTAAAINEIMQTVNELHTKFLVDYAACEDRIRKKWVRIQKENEVLEKYMAERVKNEEPKYKAAWDENVTGLSKARASYKAFQGTVKELASECSDLSDIRRAALPAKDRARSR</sequence>
<dbReference type="EMBL" id="NHTK01000341">
    <property type="protein sequence ID" value="PPR07773.1"/>
    <property type="molecule type" value="Genomic_DNA"/>
</dbReference>
<accession>A0A409YXT5</accession>
<gene>
    <name evidence="1" type="ORF">CVT24_003723</name>
</gene>
<dbReference type="AlphaFoldDB" id="A0A409YXT5"/>
<dbReference type="OrthoDB" id="3235454at2759"/>
<comment type="caution">
    <text evidence="1">The sequence shown here is derived from an EMBL/GenBank/DDBJ whole genome shotgun (WGS) entry which is preliminary data.</text>
</comment>
<evidence type="ECO:0000313" key="1">
    <source>
        <dbReference type="EMBL" id="PPR07773.1"/>
    </source>
</evidence>
<keyword evidence="2" id="KW-1185">Reference proteome</keyword>
<dbReference type="Proteomes" id="UP000284842">
    <property type="component" value="Unassembled WGS sequence"/>
</dbReference>
<organism evidence="1 2">
    <name type="scientific">Panaeolus cyanescens</name>
    <dbReference type="NCBI Taxonomy" id="181874"/>
    <lineage>
        <taxon>Eukaryota</taxon>
        <taxon>Fungi</taxon>
        <taxon>Dikarya</taxon>
        <taxon>Basidiomycota</taxon>
        <taxon>Agaricomycotina</taxon>
        <taxon>Agaricomycetes</taxon>
        <taxon>Agaricomycetidae</taxon>
        <taxon>Agaricales</taxon>
        <taxon>Agaricineae</taxon>
        <taxon>Galeropsidaceae</taxon>
        <taxon>Panaeolus</taxon>
    </lineage>
</organism>
<reference evidence="1 2" key="1">
    <citation type="journal article" date="2018" name="Evol. Lett.">
        <title>Horizontal gene cluster transfer increased hallucinogenic mushroom diversity.</title>
        <authorList>
            <person name="Reynolds H.T."/>
            <person name="Vijayakumar V."/>
            <person name="Gluck-Thaler E."/>
            <person name="Korotkin H.B."/>
            <person name="Matheny P.B."/>
            <person name="Slot J.C."/>
        </authorList>
    </citation>
    <scope>NUCLEOTIDE SEQUENCE [LARGE SCALE GENOMIC DNA]</scope>
    <source>
        <strain evidence="1 2">2629</strain>
    </source>
</reference>
<protein>
    <submittedName>
        <fullName evidence="1">Uncharacterized protein</fullName>
    </submittedName>
</protein>
<dbReference type="InParanoid" id="A0A409YXT5"/>
<evidence type="ECO:0000313" key="2">
    <source>
        <dbReference type="Proteomes" id="UP000284842"/>
    </source>
</evidence>
<proteinExistence type="predicted"/>
<name>A0A409YXT5_9AGAR</name>